<comment type="caution">
    <text evidence="2">The sequence shown here is derived from an EMBL/GenBank/DDBJ whole genome shotgun (WGS) entry which is preliminary data.</text>
</comment>
<gene>
    <name evidence="2" type="ORF">BLNAU_12667</name>
</gene>
<protein>
    <submittedName>
        <fullName evidence="2">Uncharacterized protein</fullName>
    </submittedName>
</protein>
<proteinExistence type="predicted"/>
<keyword evidence="1" id="KW-0175">Coiled coil</keyword>
<keyword evidence="3" id="KW-1185">Reference proteome</keyword>
<reference evidence="2 3" key="1">
    <citation type="journal article" date="2022" name="bioRxiv">
        <title>Genomics of Preaxostyla Flagellates Illuminates Evolutionary Transitions and the Path Towards Mitochondrial Loss.</title>
        <authorList>
            <person name="Novak L.V.F."/>
            <person name="Treitli S.C."/>
            <person name="Pyrih J."/>
            <person name="Halakuc P."/>
            <person name="Pipaliya S.V."/>
            <person name="Vacek V."/>
            <person name="Brzon O."/>
            <person name="Soukal P."/>
            <person name="Eme L."/>
            <person name="Dacks J.B."/>
            <person name="Karnkowska A."/>
            <person name="Elias M."/>
            <person name="Hampl V."/>
        </authorList>
    </citation>
    <scope>NUCLEOTIDE SEQUENCE [LARGE SCALE GENOMIC DNA]</scope>
    <source>
        <strain evidence="2">NAU3</strain>
        <tissue evidence="2">Gut</tissue>
    </source>
</reference>
<evidence type="ECO:0000256" key="1">
    <source>
        <dbReference type="SAM" id="Coils"/>
    </source>
</evidence>
<name>A0ABQ9XQK4_9EUKA</name>
<sequence>MSTIETRLAEALERMDQIEAFQKSETSGSSDKTVLVDLLMELRLLRNQIHIGNQRYHAMKDELTSAKETISKLQTEKEHLEYRAKILVRSLKAEEAKH</sequence>
<dbReference type="Proteomes" id="UP001281761">
    <property type="component" value="Unassembled WGS sequence"/>
</dbReference>
<accession>A0ABQ9XQK4</accession>
<evidence type="ECO:0000313" key="2">
    <source>
        <dbReference type="EMBL" id="KAK2952405.1"/>
    </source>
</evidence>
<evidence type="ECO:0000313" key="3">
    <source>
        <dbReference type="Proteomes" id="UP001281761"/>
    </source>
</evidence>
<feature type="coiled-coil region" evidence="1">
    <location>
        <begin position="56"/>
        <end position="83"/>
    </location>
</feature>
<dbReference type="EMBL" id="JARBJD010000104">
    <property type="protein sequence ID" value="KAK2952405.1"/>
    <property type="molecule type" value="Genomic_DNA"/>
</dbReference>
<organism evidence="2 3">
    <name type="scientific">Blattamonas nauphoetae</name>
    <dbReference type="NCBI Taxonomy" id="2049346"/>
    <lineage>
        <taxon>Eukaryota</taxon>
        <taxon>Metamonada</taxon>
        <taxon>Preaxostyla</taxon>
        <taxon>Oxymonadida</taxon>
        <taxon>Blattamonas</taxon>
    </lineage>
</organism>